<dbReference type="EMBL" id="BNBE01000002">
    <property type="protein sequence ID" value="GHG05145.1"/>
    <property type="molecule type" value="Genomic_DNA"/>
</dbReference>
<protein>
    <recommendedName>
        <fullName evidence="5">Lipoprotein</fullName>
    </recommendedName>
</protein>
<evidence type="ECO:0000256" key="1">
    <source>
        <dbReference type="SAM" id="MobiDB-lite"/>
    </source>
</evidence>
<keyword evidence="4" id="KW-1185">Reference proteome</keyword>
<reference evidence="3" key="2">
    <citation type="submission" date="2020-09" db="EMBL/GenBank/DDBJ databases">
        <authorList>
            <person name="Sun Q."/>
            <person name="Ohkuma M."/>
        </authorList>
    </citation>
    <scope>NUCLEOTIDE SEQUENCE</scope>
    <source>
        <strain evidence="3">JCM 4122</strain>
    </source>
</reference>
<feature type="signal peptide" evidence="2">
    <location>
        <begin position="1"/>
        <end position="24"/>
    </location>
</feature>
<reference evidence="3" key="1">
    <citation type="journal article" date="2014" name="Int. J. Syst. Evol. Microbiol.">
        <title>Complete genome sequence of Corynebacterium casei LMG S-19264T (=DSM 44701T), isolated from a smear-ripened cheese.</title>
        <authorList>
            <consortium name="US DOE Joint Genome Institute (JGI-PGF)"/>
            <person name="Walter F."/>
            <person name="Albersmeier A."/>
            <person name="Kalinowski J."/>
            <person name="Ruckert C."/>
        </authorList>
    </citation>
    <scope>NUCLEOTIDE SEQUENCE</scope>
    <source>
        <strain evidence="3">JCM 4122</strain>
    </source>
</reference>
<organism evidence="3 4">
    <name type="scientific">Streptomyces filamentosus</name>
    <name type="common">Streptomyces roseosporus</name>
    <dbReference type="NCBI Taxonomy" id="67294"/>
    <lineage>
        <taxon>Bacteria</taxon>
        <taxon>Bacillati</taxon>
        <taxon>Actinomycetota</taxon>
        <taxon>Actinomycetes</taxon>
        <taxon>Kitasatosporales</taxon>
        <taxon>Streptomycetaceae</taxon>
        <taxon>Streptomyces</taxon>
    </lineage>
</organism>
<gene>
    <name evidence="3" type="ORF">GCM10017667_39860</name>
</gene>
<sequence>MSNSKGKAGLFAACAVLATVSLSACGTEGHTSEKSAGVVTQQTPQVNEGEKGAAPQSGRQRSVSARSLPLDEYKMSGADYSKFEQAKWNLTKPCMISLGFKDFVPTPVADLDADMGELNERRYGAYDADQAAKTGYRPAFSTSASSAIAVPRSGIESREWTPQEYLALTGTPMEQTEVDQKTAPRLSTGRSVPDGGCIGQAMDKISGGKPLVDTFVSELNSQSYEDSLKDERVVEVFAKWSTCMRAKGYVYSTPIDANNDRGFTGSVASSKEIDTAIADVSCKVEVDLINVWHAAERDIQNRLIAKHNTRLSPVKQNLAAIRKNASAVASSQ</sequence>
<evidence type="ECO:0000313" key="3">
    <source>
        <dbReference type="EMBL" id="GHG05145.1"/>
    </source>
</evidence>
<name>A0A919EMY7_STRFL</name>
<comment type="caution">
    <text evidence="3">The sequence shown here is derived from an EMBL/GenBank/DDBJ whole genome shotgun (WGS) entry which is preliminary data.</text>
</comment>
<dbReference type="RefSeq" id="WP_190042431.1">
    <property type="nucleotide sequence ID" value="NZ_BNBE01000002.1"/>
</dbReference>
<dbReference type="Proteomes" id="UP000632849">
    <property type="component" value="Unassembled WGS sequence"/>
</dbReference>
<keyword evidence="2" id="KW-0732">Signal</keyword>
<evidence type="ECO:0000256" key="2">
    <source>
        <dbReference type="SAM" id="SignalP"/>
    </source>
</evidence>
<evidence type="ECO:0008006" key="5">
    <source>
        <dbReference type="Google" id="ProtNLM"/>
    </source>
</evidence>
<dbReference type="AlphaFoldDB" id="A0A919EMY7"/>
<proteinExistence type="predicted"/>
<dbReference type="PROSITE" id="PS51257">
    <property type="entry name" value="PROKAR_LIPOPROTEIN"/>
    <property type="match status" value="1"/>
</dbReference>
<evidence type="ECO:0000313" key="4">
    <source>
        <dbReference type="Proteomes" id="UP000632849"/>
    </source>
</evidence>
<feature type="chain" id="PRO_5038035639" description="Lipoprotein" evidence="2">
    <location>
        <begin position="25"/>
        <end position="332"/>
    </location>
</feature>
<feature type="region of interest" description="Disordered" evidence="1">
    <location>
        <begin position="174"/>
        <end position="193"/>
    </location>
</feature>
<accession>A0A919EMY7</accession>
<feature type="region of interest" description="Disordered" evidence="1">
    <location>
        <begin position="29"/>
        <end position="68"/>
    </location>
</feature>